<protein>
    <recommendedName>
        <fullName evidence="3">Fucose-specific lectin</fullName>
    </recommendedName>
</protein>
<name>A0A9P4TY83_9PEZI</name>
<evidence type="ECO:0000313" key="2">
    <source>
        <dbReference type="Proteomes" id="UP000800235"/>
    </source>
</evidence>
<dbReference type="Proteomes" id="UP000800235">
    <property type="component" value="Unassembled WGS sequence"/>
</dbReference>
<accession>A0A9P4TY83</accession>
<dbReference type="OrthoDB" id="3923199at2759"/>
<dbReference type="AlphaFoldDB" id="A0A9P4TY83"/>
<comment type="caution">
    <text evidence="1">The sequence shown here is derived from an EMBL/GenBank/DDBJ whole genome shotgun (WGS) entry which is preliminary data.</text>
</comment>
<reference evidence="1" key="1">
    <citation type="journal article" date="2020" name="Stud. Mycol.">
        <title>101 Dothideomycetes genomes: a test case for predicting lifestyles and emergence of pathogens.</title>
        <authorList>
            <person name="Haridas S."/>
            <person name="Albert R."/>
            <person name="Binder M."/>
            <person name="Bloem J."/>
            <person name="Labutti K."/>
            <person name="Salamov A."/>
            <person name="Andreopoulos B."/>
            <person name="Baker S."/>
            <person name="Barry K."/>
            <person name="Bills G."/>
            <person name="Bluhm B."/>
            <person name="Cannon C."/>
            <person name="Castanera R."/>
            <person name="Culley D."/>
            <person name="Daum C."/>
            <person name="Ezra D."/>
            <person name="Gonzalez J."/>
            <person name="Henrissat B."/>
            <person name="Kuo A."/>
            <person name="Liang C."/>
            <person name="Lipzen A."/>
            <person name="Lutzoni F."/>
            <person name="Magnuson J."/>
            <person name="Mondo S."/>
            <person name="Nolan M."/>
            <person name="Ohm R."/>
            <person name="Pangilinan J."/>
            <person name="Park H.-J."/>
            <person name="Ramirez L."/>
            <person name="Alfaro M."/>
            <person name="Sun H."/>
            <person name="Tritt A."/>
            <person name="Yoshinaga Y."/>
            <person name="Zwiers L.-H."/>
            <person name="Turgeon B."/>
            <person name="Goodwin S."/>
            <person name="Spatafora J."/>
            <person name="Crous P."/>
            <person name="Grigoriev I."/>
        </authorList>
    </citation>
    <scope>NUCLEOTIDE SEQUENCE</scope>
    <source>
        <strain evidence="1">CBS 130266</strain>
    </source>
</reference>
<gene>
    <name evidence="1" type="ORF">EJ08DRAFT_670910</name>
</gene>
<evidence type="ECO:0000313" key="1">
    <source>
        <dbReference type="EMBL" id="KAF2429622.1"/>
    </source>
</evidence>
<dbReference type="Gene3D" id="2.120.10.70">
    <property type="entry name" value="Fucose-specific lectin"/>
    <property type="match status" value="1"/>
</dbReference>
<evidence type="ECO:0008006" key="3">
    <source>
        <dbReference type="Google" id="ProtNLM"/>
    </source>
</evidence>
<dbReference type="SUPFAM" id="SSF89372">
    <property type="entry name" value="Fucose-specific lectin"/>
    <property type="match status" value="1"/>
</dbReference>
<proteinExistence type="predicted"/>
<sequence length="332" mass="37349">MVLYFQHYTGTIRWKQLRDSDWVGGTQSEIVAYDAKNGTPISAVAYALNGVSMWHIFYIDKYNHIRQKSNSNRTNYWQDGPINKLNLTAMDSDAVGMQACWYGSFYGDTDYADLRPTVTADGSNATTYATEVGMHLWYASNGTTFKQYGWRDGQKNWEYQEDWKDKNGHAGVGCYTWGPGTTTYTMMVNLENTVEIWWKDTNTSIKATERHPINQWTNSSAAINNVCPTTSLGYTTFLYAQMADTLKFQGFNMSYHAEDTAIIAKDTLTVSLPVKDQGVPLPGSHLSVSAINDHSGGESLIVFYQTEGNDITEFTRDLFGGPWSYIPLPMDG</sequence>
<keyword evidence="2" id="KW-1185">Reference proteome</keyword>
<dbReference type="EMBL" id="MU007045">
    <property type="protein sequence ID" value="KAF2429622.1"/>
    <property type="molecule type" value="Genomic_DNA"/>
</dbReference>
<organism evidence="1 2">
    <name type="scientific">Tothia fuscella</name>
    <dbReference type="NCBI Taxonomy" id="1048955"/>
    <lineage>
        <taxon>Eukaryota</taxon>
        <taxon>Fungi</taxon>
        <taxon>Dikarya</taxon>
        <taxon>Ascomycota</taxon>
        <taxon>Pezizomycotina</taxon>
        <taxon>Dothideomycetes</taxon>
        <taxon>Pleosporomycetidae</taxon>
        <taxon>Venturiales</taxon>
        <taxon>Cylindrosympodiaceae</taxon>
        <taxon>Tothia</taxon>
    </lineage>
</organism>